<name>A0A8T0G0M7_ARGBR</name>
<proteinExistence type="predicted"/>
<evidence type="ECO:0000313" key="1">
    <source>
        <dbReference type="EMBL" id="KAF8795978.1"/>
    </source>
</evidence>
<dbReference type="EMBL" id="JABXBU010000001">
    <property type="protein sequence ID" value="KAF8795978.1"/>
    <property type="molecule type" value="Genomic_DNA"/>
</dbReference>
<gene>
    <name evidence="1" type="ORF">HNY73_000413</name>
</gene>
<reference evidence="1" key="2">
    <citation type="submission" date="2020-06" db="EMBL/GenBank/DDBJ databases">
        <authorList>
            <person name="Sheffer M."/>
        </authorList>
    </citation>
    <scope>NUCLEOTIDE SEQUENCE</scope>
</reference>
<dbReference type="AlphaFoldDB" id="A0A8T0G0M7"/>
<accession>A0A8T0G0M7</accession>
<reference evidence="1" key="1">
    <citation type="journal article" date="2020" name="bioRxiv">
        <title>Chromosome-level reference genome of the European wasp spider Argiope bruennichi: a resource for studies on range expansion and evolutionary adaptation.</title>
        <authorList>
            <person name="Sheffer M.M."/>
            <person name="Hoppe A."/>
            <person name="Krehenwinkel H."/>
            <person name="Uhl G."/>
            <person name="Kuss A.W."/>
            <person name="Jensen L."/>
            <person name="Jensen C."/>
            <person name="Gillespie R.G."/>
            <person name="Hoff K.J."/>
            <person name="Prost S."/>
        </authorList>
    </citation>
    <scope>NUCLEOTIDE SEQUENCE</scope>
</reference>
<protein>
    <submittedName>
        <fullName evidence="1">Uncharacterized protein</fullName>
    </submittedName>
</protein>
<comment type="caution">
    <text evidence="1">The sequence shown here is derived from an EMBL/GenBank/DDBJ whole genome shotgun (WGS) entry which is preliminary data.</text>
</comment>
<keyword evidence="2" id="KW-1185">Reference proteome</keyword>
<organism evidence="1 2">
    <name type="scientific">Argiope bruennichi</name>
    <name type="common">Wasp spider</name>
    <name type="synonym">Aranea bruennichi</name>
    <dbReference type="NCBI Taxonomy" id="94029"/>
    <lineage>
        <taxon>Eukaryota</taxon>
        <taxon>Metazoa</taxon>
        <taxon>Ecdysozoa</taxon>
        <taxon>Arthropoda</taxon>
        <taxon>Chelicerata</taxon>
        <taxon>Arachnida</taxon>
        <taxon>Araneae</taxon>
        <taxon>Araneomorphae</taxon>
        <taxon>Entelegynae</taxon>
        <taxon>Araneoidea</taxon>
        <taxon>Araneidae</taxon>
        <taxon>Argiope</taxon>
    </lineage>
</organism>
<dbReference type="Proteomes" id="UP000807504">
    <property type="component" value="Unassembled WGS sequence"/>
</dbReference>
<sequence>MEPGATYSFAIHHPCHDERLPLPQENDASLEEACAHLDVPWHTPTARAATRHNWFRLQVILPHLKEARNYLVMIAGLEDLQICCCLRPAKAAIKSRASLAAAVVPQGEKQ</sequence>
<evidence type="ECO:0000313" key="2">
    <source>
        <dbReference type="Proteomes" id="UP000807504"/>
    </source>
</evidence>